<feature type="transmembrane region" description="Helical" evidence="1">
    <location>
        <begin position="201"/>
        <end position="221"/>
    </location>
</feature>
<dbReference type="Pfam" id="PF04240">
    <property type="entry name" value="Caroten_synth"/>
    <property type="match status" value="1"/>
</dbReference>
<proteinExistence type="predicted"/>
<keyword evidence="1" id="KW-1133">Transmembrane helix</keyword>
<protein>
    <submittedName>
        <fullName evidence="2">Carotenoid biosynthesis protein</fullName>
    </submittedName>
</protein>
<keyword evidence="1" id="KW-0472">Membrane</keyword>
<dbReference type="PANTHER" id="PTHR39419">
    <property type="entry name" value="SLL0814 PROTEIN"/>
    <property type="match status" value="1"/>
</dbReference>
<feature type="transmembrane region" description="Helical" evidence="1">
    <location>
        <begin position="110"/>
        <end position="130"/>
    </location>
</feature>
<feature type="transmembrane region" description="Helical" evidence="1">
    <location>
        <begin position="42"/>
        <end position="61"/>
    </location>
</feature>
<feature type="transmembrane region" description="Helical" evidence="1">
    <location>
        <begin position="137"/>
        <end position="155"/>
    </location>
</feature>
<organism evidence="2">
    <name type="scientific">Marivirga arenosa</name>
    <dbReference type="NCBI Taxonomy" id="3059076"/>
    <lineage>
        <taxon>Bacteria</taxon>
        <taxon>Pseudomonadati</taxon>
        <taxon>Bacteroidota</taxon>
        <taxon>Cytophagia</taxon>
        <taxon>Cytophagales</taxon>
        <taxon>Marivirgaceae</taxon>
        <taxon>Marivirga</taxon>
    </lineage>
</organism>
<evidence type="ECO:0000256" key="1">
    <source>
        <dbReference type="SAM" id="Phobius"/>
    </source>
</evidence>
<name>A0AA49GES4_9BACT</name>
<feature type="transmembrane region" description="Helical" evidence="1">
    <location>
        <begin position="73"/>
        <end position="98"/>
    </location>
</feature>
<reference evidence="2" key="1">
    <citation type="submission" date="2023-08" db="EMBL/GenBank/DDBJ databases">
        <title>Comparative genomics and taxonomic characterization of three novel marine species of genus Marivirga.</title>
        <authorList>
            <person name="Muhammad N."/>
            <person name="Kim S.-G."/>
        </authorList>
    </citation>
    <scope>NUCLEOTIDE SEQUENCE</scope>
    <source>
        <strain evidence="2">BKB1-2</strain>
    </source>
</reference>
<keyword evidence="1" id="KW-0812">Transmembrane</keyword>
<dbReference type="KEGG" id="marp:QYS47_10500"/>
<dbReference type="EMBL" id="CP129968">
    <property type="protein sequence ID" value="WKK82439.2"/>
    <property type="molecule type" value="Genomic_DNA"/>
</dbReference>
<dbReference type="RefSeq" id="WP_322347672.1">
    <property type="nucleotide sequence ID" value="NZ_CP129968.2"/>
</dbReference>
<dbReference type="PANTHER" id="PTHR39419:SF1">
    <property type="entry name" value="SLL0814 PROTEIN"/>
    <property type="match status" value="1"/>
</dbReference>
<accession>A0AA49GES4</accession>
<feature type="transmembrane region" description="Helical" evidence="1">
    <location>
        <begin position="175"/>
        <end position="194"/>
    </location>
</feature>
<gene>
    <name evidence="2" type="ORF">QYS47_10500</name>
</gene>
<dbReference type="InterPro" id="IPR007354">
    <property type="entry name" value="CruF-like"/>
</dbReference>
<sequence length="224" mass="25738">MKKTSVLNFIEKIRDRPLIGIIIISAFYFFGIIGIISPYQDWFIEKTAFNLMLSFLIVILYQQSHDLRLISAIIFCYVIGFFAEFLGVNYGLIFGNYYYPDTLGPQLKGVPLIIGINWFIITFCVGAVIFRLSKIPLVVKVLLATVLTVLIDVLIEPVAMKIDFWNWSNNEVPFQNYLGWAVISLLIFSFYALIKIPFKNIVAVVLLIWQILFFGVLNLFLDVI</sequence>
<dbReference type="AlphaFoldDB" id="A0AA49GES4"/>
<evidence type="ECO:0000313" key="2">
    <source>
        <dbReference type="EMBL" id="WKK82439.2"/>
    </source>
</evidence>
<feature type="transmembrane region" description="Helical" evidence="1">
    <location>
        <begin position="18"/>
        <end position="36"/>
    </location>
</feature>
<dbReference type="Proteomes" id="UP001232019">
    <property type="component" value="Chromosome"/>
</dbReference>